<comment type="caution">
    <text evidence="2">The sequence shown here is derived from an EMBL/GenBank/DDBJ whole genome shotgun (WGS) entry which is preliminary data.</text>
</comment>
<feature type="transmembrane region" description="Helical" evidence="1">
    <location>
        <begin position="179"/>
        <end position="198"/>
    </location>
</feature>
<dbReference type="AlphaFoldDB" id="A0A2S4ARM6"/>
<gene>
    <name evidence="2" type="ORF">CXK91_06015</name>
</gene>
<accession>A0A2S4ARM6</accession>
<protein>
    <submittedName>
        <fullName evidence="2">Uncharacterized protein</fullName>
    </submittedName>
</protein>
<feature type="transmembrane region" description="Helical" evidence="1">
    <location>
        <begin position="49"/>
        <end position="81"/>
    </location>
</feature>
<proteinExistence type="predicted"/>
<keyword evidence="1" id="KW-1133">Transmembrane helix</keyword>
<sequence>MIKTIGRPLLVAFSLASAHYFGFMSSVPFEIASVVTIDFLPAFITTFSFYFLLCYTISSVVAFIISQVFFSAGHTLAAFSLQPRKRWPTRFAQTSIKLFKESIKYEAPAYYLVLAITFLLLFNISYLELLYTRVGITTWIYLLIALIAMALKLGFLARPPAVVISRLRDKKRVAYRRQAARSAIYFATAIALAFSYYAGLLRFDKLKNEQPVSIKSEHFIGAANILLKSGSSHLTLLRDEEKIEYIYFNQNLSIRHVIKRNMKVEGQAED</sequence>
<feature type="transmembrane region" description="Helical" evidence="1">
    <location>
        <begin position="109"/>
        <end position="127"/>
    </location>
</feature>
<keyword evidence="1" id="KW-0812">Transmembrane</keyword>
<evidence type="ECO:0000313" key="2">
    <source>
        <dbReference type="EMBL" id="POH84123.1"/>
    </source>
</evidence>
<feature type="transmembrane region" description="Helical" evidence="1">
    <location>
        <begin position="139"/>
        <end position="158"/>
    </location>
</feature>
<name>A0A2S4ARM6_STUST</name>
<dbReference type="Proteomes" id="UP000237068">
    <property type="component" value="Unassembled WGS sequence"/>
</dbReference>
<evidence type="ECO:0000313" key="3">
    <source>
        <dbReference type="Proteomes" id="UP000237068"/>
    </source>
</evidence>
<reference evidence="2 3" key="1">
    <citation type="submission" date="2018-01" db="EMBL/GenBank/DDBJ databases">
        <title>Denitrification phenotypes of diverse strains of Pseudomonas stutzeri.</title>
        <authorList>
            <person name="Milligan D.A."/>
            <person name="Bergaust L."/>
            <person name="Bakken L.R."/>
            <person name="Frostegard A."/>
        </authorList>
    </citation>
    <scope>NUCLEOTIDE SEQUENCE [LARGE SCALE GENOMIC DNA]</scope>
    <source>
        <strain evidence="2 3">24a13</strain>
    </source>
</reference>
<keyword evidence="1" id="KW-0472">Membrane</keyword>
<organism evidence="2 3">
    <name type="scientific">Stutzerimonas stutzeri</name>
    <name type="common">Pseudomonas stutzeri</name>
    <dbReference type="NCBI Taxonomy" id="316"/>
    <lineage>
        <taxon>Bacteria</taxon>
        <taxon>Pseudomonadati</taxon>
        <taxon>Pseudomonadota</taxon>
        <taxon>Gammaproteobacteria</taxon>
        <taxon>Pseudomonadales</taxon>
        <taxon>Pseudomonadaceae</taxon>
        <taxon>Stutzerimonas</taxon>
    </lineage>
</organism>
<dbReference type="EMBL" id="PPXG01000002">
    <property type="protein sequence ID" value="POH84123.1"/>
    <property type="molecule type" value="Genomic_DNA"/>
</dbReference>
<evidence type="ECO:0000256" key="1">
    <source>
        <dbReference type="SAM" id="Phobius"/>
    </source>
</evidence>